<evidence type="ECO:0000313" key="2">
    <source>
        <dbReference type="Proteomes" id="UP001491310"/>
    </source>
</evidence>
<dbReference type="InterPro" id="IPR050600">
    <property type="entry name" value="SETD3_SETD6_MTase"/>
</dbReference>
<reference evidence="1 2" key="1">
    <citation type="journal article" date="2024" name="Nat. Commun.">
        <title>Phylogenomics reveals the evolutionary origins of lichenization in chlorophyte algae.</title>
        <authorList>
            <person name="Puginier C."/>
            <person name="Libourel C."/>
            <person name="Otte J."/>
            <person name="Skaloud P."/>
            <person name="Haon M."/>
            <person name="Grisel S."/>
            <person name="Petersen M."/>
            <person name="Berrin J.G."/>
            <person name="Delaux P.M."/>
            <person name="Dal Grande F."/>
            <person name="Keller J."/>
        </authorList>
    </citation>
    <scope>NUCLEOTIDE SEQUENCE [LARGE SCALE GENOMIC DNA]</scope>
    <source>
        <strain evidence="1 2">SAG 216-7</strain>
    </source>
</reference>
<sequence>MVRSVRIFQELLEETGELAAVELRPGPHGHGLFLTRSVTKGEVILRVPMEYCLVVDYEGEGLRLPNFAWPRLREAVQQNPELPWDVLLAVALLDTHAGQGGAFWRDYTRELLPQPAQLSLPFCLPPQLLEQLQDADIIQGAQQQQERLAQLLPKHAQPVEPGACTWMQWAFACVRSRAFRLGPECHAIIPFVDMANHALPPVAAFRPHRGAIELLAVREAAAEDEATISYALADRCINKQLMQVYGFVIPGGNPADRLPLDIDSADSDAPDRPGEALSLQRIEYLLGDQVFLEMLSGKHPYLTAAMKSLPLEEGGPLKIQPGDPVPDQERRLAERLIGTCEEIMQGGGTTLEEDCGLRDKASDPRMAAVFSYRIERKALAKTAHALLRLYITDRHQ</sequence>
<dbReference type="CDD" id="cd10527">
    <property type="entry name" value="SET_LSMT"/>
    <property type="match status" value="1"/>
</dbReference>
<dbReference type="PANTHER" id="PTHR13271">
    <property type="entry name" value="UNCHARACTERIZED PUTATIVE METHYLTRANSFERASE"/>
    <property type="match status" value="1"/>
</dbReference>
<dbReference type="EMBL" id="JALJOT010000003">
    <property type="protein sequence ID" value="KAK9916994.1"/>
    <property type="molecule type" value="Genomic_DNA"/>
</dbReference>
<dbReference type="SUPFAM" id="SSF82199">
    <property type="entry name" value="SET domain"/>
    <property type="match status" value="1"/>
</dbReference>
<proteinExistence type="predicted"/>
<dbReference type="PANTHER" id="PTHR13271:SF154">
    <property type="entry name" value="GRIP DOMAIN-CONTAINING PROTEIN"/>
    <property type="match status" value="1"/>
</dbReference>
<dbReference type="Gene3D" id="3.90.1410.10">
    <property type="entry name" value="set domain protein methyltransferase, domain 1"/>
    <property type="match status" value="1"/>
</dbReference>
<dbReference type="InterPro" id="IPR046341">
    <property type="entry name" value="SET_dom_sf"/>
</dbReference>
<evidence type="ECO:0000313" key="1">
    <source>
        <dbReference type="EMBL" id="KAK9916994.1"/>
    </source>
</evidence>
<dbReference type="Proteomes" id="UP001491310">
    <property type="component" value="Unassembled WGS sequence"/>
</dbReference>
<accession>A0ABR2YZC2</accession>
<comment type="caution">
    <text evidence="1">The sequence shown here is derived from an EMBL/GenBank/DDBJ whole genome shotgun (WGS) entry which is preliminary data.</text>
</comment>
<keyword evidence="2" id="KW-1185">Reference proteome</keyword>
<protein>
    <recommendedName>
        <fullName evidence="3">SET domain-containing protein</fullName>
    </recommendedName>
</protein>
<organism evidence="1 2">
    <name type="scientific">Coccomyxa subellipsoidea</name>
    <dbReference type="NCBI Taxonomy" id="248742"/>
    <lineage>
        <taxon>Eukaryota</taxon>
        <taxon>Viridiplantae</taxon>
        <taxon>Chlorophyta</taxon>
        <taxon>core chlorophytes</taxon>
        <taxon>Trebouxiophyceae</taxon>
        <taxon>Trebouxiophyceae incertae sedis</taxon>
        <taxon>Coccomyxaceae</taxon>
        <taxon>Coccomyxa</taxon>
    </lineage>
</organism>
<name>A0ABR2YZC2_9CHLO</name>
<gene>
    <name evidence="1" type="ORF">WJX75_009612</name>
</gene>
<evidence type="ECO:0008006" key="3">
    <source>
        <dbReference type="Google" id="ProtNLM"/>
    </source>
</evidence>